<dbReference type="Pfam" id="PF03595">
    <property type="entry name" value="SLAC1"/>
    <property type="match status" value="1"/>
</dbReference>
<dbReference type="EMBL" id="QICD01000018">
    <property type="protein sequence ID" value="RNL42236.1"/>
    <property type="molecule type" value="Genomic_DNA"/>
</dbReference>
<dbReference type="GO" id="GO:0046583">
    <property type="term" value="F:monoatomic cation efflux transmembrane transporter activity"/>
    <property type="evidence" value="ECO:0007669"/>
    <property type="project" value="TreeGrafter"/>
</dbReference>
<evidence type="ECO:0000256" key="2">
    <source>
        <dbReference type="ARBA" id="ARBA00022692"/>
    </source>
</evidence>
<feature type="transmembrane region" description="Helical" evidence="5">
    <location>
        <begin position="460"/>
        <end position="479"/>
    </location>
</feature>
<evidence type="ECO:0000256" key="1">
    <source>
        <dbReference type="ARBA" id="ARBA00004141"/>
    </source>
</evidence>
<sequence>MSKPCRCSTAATGADKTSISRWKRRSISGMEDSFRRVLMIAKERCCMARVDVHRSSAPVTQDEHVPVTCFSRLTFILSTANERLPSFPFALRRSSSDAIERRIIPLLVGREVPLFAARSFFAITLEFRCETAADPCRAFAAASRACDDLPRNLLICYLQDHQFTKRARASHIICNLGTYTRHQQMKGSPPFQFASAYPLKQSRCPRGTVHPLLVARRSSPLPGPILFQGRNASASRDEGLLMKYLKDKVSRLPLPVVPATLGLLVLGGFYETIGYPFVHGIAAVISTVVALAYCLKIAFHLKSVIAAEYANPMLAALYPTLPMLIMVLCVYYADLAPVLHDGARVVFFAMLGLLIVHVAVFFVRFFLRRFEWKTFMPSWYVTTNGVMVATVVGMPFMPEPLAIGIVVWGIAAYVALTPFMLWRMKRCEVAEATMHSQAIMLGPCSMCLVSYVNVASEPNLIVLAALFACVAVSLAYVVAKLPKFFSVQFHPGFAGMTFPMAVGLLATHGFASTLAAAGFASAASMVQQVEGVQLLLATSIVAVVYARFLGMFAAGLKNDRANGKLAPEQTAALRALRAYLKRGSNALEHPAKAEAFVPVAAGIDCNAACEEPGAAEES</sequence>
<comment type="caution">
    <text evidence="6">The sequence shown here is derived from an EMBL/GenBank/DDBJ whole genome shotgun (WGS) entry which is preliminary data.</text>
</comment>
<keyword evidence="2 5" id="KW-0812">Transmembrane</keyword>
<feature type="transmembrane region" description="Helical" evidence="5">
    <location>
        <begin position="403"/>
        <end position="422"/>
    </location>
</feature>
<accession>A0A3N0B6H3</accession>
<dbReference type="CDD" id="cd09325">
    <property type="entry name" value="TDT_C4-dicarb_trans"/>
    <property type="match status" value="1"/>
</dbReference>
<feature type="transmembrane region" description="Helical" evidence="5">
    <location>
        <begin position="534"/>
        <end position="556"/>
    </location>
</feature>
<evidence type="ECO:0000256" key="4">
    <source>
        <dbReference type="ARBA" id="ARBA00023136"/>
    </source>
</evidence>
<feature type="transmembrane region" description="Helical" evidence="5">
    <location>
        <begin position="500"/>
        <end position="522"/>
    </location>
</feature>
<evidence type="ECO:0008006" key="8">
    <source>
        <dbReference type="Google" id="ProtNLM"/>
    </source>
</evidence>
<feature type="transmembrane region" description="Helical" evidence="5">
    <location>
        <begin position="276"/>
        <end position="295"/>
    </location>
</feature>
<dbReference type="InterPro" id="IPR004695">
    <property type="entry name" value="SLAC1/Mae1/Ssu1/TehA"/>
</dbReference>
<name>A0A3N0B6H3_9ACTN</name>
<feature type="transmembrane region" description="Helical" evidence="5">
    <location>
        <begin position="379"/>
        <end position="397"/>
    </location>
</feature>
<comment type="subcellular location">
    <subcellularLocation>
        <location evidence="1">Membrane</location>
        <topology evidence="1">Multi-pass membrane protein</topology>
    </subcellularLocation>
</comment>
<proteinExistence type="predicted"/>
<dbReference type="InterPro" id="IPR038665">
    <property type="entry name" value="Voltage-dep_anion_channel_sf"/>
</dbReference>
<keyword evidence="4 5" id="KW-0472">Membrane</keyword>
<evidence type="ECO:0000256" key="3">
    <source>
        <dbReference type="ARBA" id="ARBA00022989"/>
    </source>
</evidence>
<organism evidence="6 7">
    <name type="scientific">Paraeggerthella hongkongensis</name>
    <dbReference type="NCBI Taxonomy" id="230658"/>
    <lineage>
        <taxon>Bacteria</taxon>
        <taxon>Bacillati</taxon>
        <taxon>Actinomycetota</taxon>
        <taxon>Coriobacteriia</taxon>
        <taxon>Eggerthellales</taxon>
        <taxon>Eggerthellaceae</taxon>
        <taxon>Paraeggerthella</taxon>
    </lineage>
</organism>
<protein>
    <recommendedName>
        <fullName evidence="8">Transporter</fullName>
    </recommendedName>
</protein>
<dbReference type="Gene3D" id="1.50.10.150">
    <property type="entry name" value="Voltage-dependent anion channel"/>
    <property type="match status" value="1"/>
</dbReference>
<feature type="transmembrane region" description="Helical" evidence="5">
    <location>
        <begin position="252"/>
        <end position="270"/>
    </location>
</feature>
<dbReference type="PANTHER" id="PTHR37955">
    <property type="entry name" value="TELLURITE RESISTANCE PROTEIN TEHA"/>
    <property type="match status" value="1"/>
</dbReference>
<dbReference type="PANTHER" id="PTHR37955:SF1">
    <property type="entry name" value="DEP DOMAIN-CONTAINING PROTEIN"/>
    <property type="match status" value="1"/>
</dbReference>
<feature type="transmembrane region" description="Helical" evidence="5">
    <location>
        <begin position="315"/>
        <end position="333"/>
    </location>
</feature>
<dbReference type="AlphaFoldDB" id="A0A3N0B6H3"/>
<keyword evidence="3 5" id="KW-1133">Transmembrane helix</keyword>
<keyword evidence="7" id="KW-1185">Reference proteome</keyword>
<evidence type="ECO:0000313" key="7">
    <source>
        <dbReference type="Proteomes" id="UP000278632"/>
    </source>
</evidence>
<dbReference type="Proteomes" id="UP000278632">
    <property type="component" value="Unassembled WGS sequence"/>
</dbReference>
<evidence type="ECO:0000256" key="5">
    <source>
        <dbReference type="SAM" id="Phobius"/>
    </source>
</evidence>
<gene>
    <name evidence="6" type="ORF">DMP08_08775</name>
</gene>
<dbReference type="GO" id="GO:0005886">
    <property type="term" value="C:plasma membrane"/>
    <property type="evidence" value="ECO:0007669"/>
    <property type="project" value="TreeGrafter"/>
</dbReference>
<evidence type="ECO:0000313" key="6">
    <source>
        <dbReference type="EMBL" id="RNL42236.1"/>
    </source>
</evidence>
<dbReference type="InterPro" id="IPR052951">
    <property type="entry name" value="Tellurite_res_ion_channel"/>
</dbReference>
<feature type="transmembrane region" description="Helical" evidence="5">
    <location>
        <begin position="345"/>
        <end position="367"/>
    </location>
</feature>
<reference evidence="7" key="1">
    <citation type="submission" date="2018-05" db="EMBL/GenBank/DDBJ databases">
        <title>Genome Sequencing of selected type strains of the family Eggerthellaceae.</title>
        <authorList>
            <person name="Danylec N."/>
            <person name="Stoll D.A."/>
            <person name="Doetsch A."/>
            <person name="Huch M."/>
        </authorList>
    </citation>
    <scope>NUCLEOTIDE SEQUENCE [LARGE SCALE GENOMIC DNA]</scope>
    <source>
        <strain evidence="7">DSM 16106</strain>
    </source>
</reference>